<keyword evidence="3" id="KW-0378">Hydrolase</keyword>
<dbReference type="OMA" id="PDIEANC"/>
<evidence type="ECO:0000259" key="6">
    <source>
        <dbReference type="PROSITE" id="PS50056"/>
    </source>
</evidence>
<dbReference type="Proteomes" id="UP000000600">
    <property type="component" value="Unassembled WGS sequence"/>
</dbReference>
<sequence length="325" mass="38361">MHKKIEIRLCSISYFYNVQQQNNYLLYDFSLPENNKQCKAIKVDSNKLKDATKIDQALETTYISQSYLRPEQIKLLEKKRRAYNFILPFKQSNCITSHLSQLLTQSDGLSLNLDSDNFFDILLEYKDLEKLINSDNIVENLKIFHLLLLKELVREIYIICESQENLVSRFPFCYQSFDFNFPNEIIENQLYLGNSNHANNLKALNLLGITHIVNCAQEIPNYFSDVLQENKKFLEYFQVPVLDLEEEPISDHFDEAYIFINEALSQQQNKVLVHCAQGKSRSATIVIMFLMRNKQWTFDYSYEYAKKRRETISINDGFQFQLLQI</sequence>
<dbReference type="eggNOG" id="KOG1716">
    <property type="taxonomic scope" value="Eukaryota"/>
</dbReference>
<evidence type="ECO:0000256" key="2">
    <source>
        <dbReference type="ARBA" id="ARBA00013064"/>
    </source>
</evidence>
<dbReference type="InterPro" id="IPR016130">
    <property type="entry name" value="Tyr_Pase_AS"/>
</dbReference>
<evidence type="ECO:0000256" key="4">
    <source>
        <dbReference type="ARBA" id="ARBA00022912"/>
    </source>
</evidence>
<dbReference type="InParanoid" id="A0DC86"/>
<dbReference type="EMBL" id="CT868374">
    <property type="protein sequence ID" value="CAK80653.1"/>
    <property type="molecule type" value="Genomic_DNA"/>
</dbReference>
<dbReference type="GeneID" id="5033835"/>
<dbReference type="GO" id="GO:0043409">
    <property type="term" value="P:negative regulation of MAPK cascade"/>
    <property type="evidence" value="ECO:0000318"/>
    <property type="project" value="GO_Central"/>
</dbReference>
<dbReference type="GO" id="GO:0005737">
    <property type="term" value="C:cytoplasm"/>
    <property type="evidence" value="ECO:0000318"/>
    <property type="project" value="GO_Central"/>
</dbReference>
<dbReference type="InterPro" id="IPR020422">
    <property type="entry name" value="TYR_PHOSPHATASE_DUAL_dom"/>
</dbReference>
<name>A0DC86_PARTE</name>
<dbReference type="PROSITE" id="PS00383">
    <property type="entry name" value="TYR_PHOSPHATASE_1"/>
    <property type="match status" value="1"/>
</dbReference>
<organism evidence="7 8">
    <name type="scientific">Paramecium tetraurelia</name>
    <dbReference type="NCBI Taxonomy" id="5888"/>
    <lineage>
        <taxon>Eukaryota</taxon>
        <taxon>Sar</taxon>
        <taxon>Alveolata</taxon>
        <taxon>Ciliophora</taxon>
        <taxon>Intramacronucleata</taxon>
        <taxon>Oligohymenophorea</taxon>
        <taxon>Peniculida</taxon>
        <taxon>Parameciidae</taxon>
        <taxon>Paramecium</taxon>
    </lineage>
</organism>
<feature type="domain" description="Tyrosine specific protein phosphatases" evidence="6">
    <location>
        <begin position="251"/>
        <end position="309"/>
    </location>
</feature>
<accession>A0DC86</accession>
<dbReference type="PRINTS" id="PR01908">
    <property type="entry name" value="ADSPHPHTASE"/>
</dbReference>
<gene>
    <name evidence="7" type="ORF">GSPATT00015531001</name>
</gene>
<dbReference type="PROSITE" id="PS50054">
    <property type="entry name" value="TYR_PHOSPHATASE_DUAL"/>
    <property type="match status" value="1"/>
</dbReference>
<comment type="similarity">
    <text evidence="1">Belongs to the protein-tyrosine phosphatase family. Non-receptor class dual specificity subfamily.</text>
</comment>
<dbReference type="PANTHER" id="PTHR10159:SF530">
    <property type="entry name" value="DUAL SPECIFICITY PROTEIN PHOSPHATASE DDB_G0271350-RELATED"/>
    <property type="match status" value="1"/>
</dbReference>
<dbReference type="AlphaFoldDB" id="A0DC86"/>
<dbReference type="PANTHER" id="PTHR10159">
    <property type="entry name" value="DUAL SPECIFICITY PROTEIN PHOSPHATASE"/>
    <property type="match status" value="1"/>
</dbReference>
<dbReference type="SMART" id="SM00195">
    <property type="entry name" value="DSPc"/>
    <property type="match status" value="1"/>
</dbReference>
<dbReference type="GO" id="GO:0004725">
    <property type="term" value="F:protein tyrosine phosphatase activity"/>
    <property type="evidence" value="ECO:0007669"/>
    <property type="project" value="UniProtKB-EC"/>
</dbReference>
<evidence type="ECO:0000313" key="8">
    <source>
        <dbReference type="Proteomes" id="UP000000600"/>
    </source>
</evidence>
<evidence type="ECO:0000256" key="1">
    <source>
        <dbReference type="ARBA" id="ARBA00008601"/>
    </source>
</evidence>
<keyword evidence="4" id="KW-0904">Protein phosphatase</keyword>
<dbReference type="KEGG" id="ptm:GSPATT00015531001"/>
<dbReference type="CDD" id="cd14498">
    <property type="entry name" value="DSP"/>
    <property type="match status" value="1"/>
</dbReference>
<reference evidence="7 8" key="1">
    <citation type="journal article" date="2006" name="Nature">
        <title>Global trends of whole-genome duplications revealed by the ciliate Paramecium tetraurelia.</title>
        <authorList>
            <consortium name="Genoscope"/>
            <person name="Aury J.-M."/>
            <person name="Jaillon O."/>
            <person name="Duret L."/>
            <person name="Noel B."/>
            <person name="Jubin C."/>
            <person name="Porcel B.M."/>
            <person name="Segurens B."/>
            <person name="Daubin V."/>
            <person name="Anthouard V."/>
            <person name="Aiach N."/>
            <person name="Arnaiz O."/>
            <person name="Billaut A."/>
            <person name="Beisson J."/>
            <person name="Blanc I."/>
            <person name="Bouhouche K."/>
            <person name="Camara F."/>
            <person name="Duharcourt S."/>
            <person name="Guigo R."/>
            <person name="Gogendeau D."/>
            <person name="Katinka M."/>
            <person name="Keller A.-M."/>
            <person name="Kissmehl R."/>
            <person name="Klotz C."/>
            <person name="Koll F."/>
            <person name="Le Moue A."/>
            <person name="Lepere C."/>
            <person name="Malinsky S."/>
            <person name="Nowacki M."/>
            <person name="Nowak J.K."/>
            <person name="Plattner H."/>
            <person name="Poulain J."/>
            <person name="Ruiz F."/>
            <person name="Serrano V."/>
            <person name="Zagulski M."/>
            <person name="Dessen P."/>
            <person name="Betermier M."/>
            <person name="Weissenbach J."/>
            <person name="Scarpelli C."/>
            <person name="Schachter V."/>
            <person name="Sperling L."/>
            <person name="Meyer E."/>
            <person name="Cohen J."/>
            <person name="Wincker P."/>
        </authorList>
    </citation>
    <scope>NUCLEOTIDE SEQUENCE [LARGE SCALE GENOMIC DNA]</scope>
    <source>
        <strain evidence="7 8">Stock d4-2</strain>
    </source>
</reference>
<dbReference type="InterPro" id="IPR029021">
    <property type="entry name" value="Prot-tyrosine_phosphatase-like"/>
</dbReference>
<dbReference type="HOGENOM" id="CLU_856515_0_0_1"/>
<dbReference type="InterPro" id="IPR000340">
    <property type="entry name" value="Dual-sp_phosphatase_cat-dom"/>
</dbReference>
<dbReference type="GO" id="GO:0007165">
    <property type="term" value="P:signal transduction"/>
    <property type="evidence" value="ECO:0000318"/>
    <property type="project" value="GO_Central"/>
</dbReference>
<feature type="domain" description="Tyrosine-protein phosphatase" evidence="5">
    <location>
        <begin position="181"/>
        <end position="325"/>
    </location>
</feature>
<keyword evidence="8" id="KW-1185">Reference proteome</keyword>
<dbReference type="OrthoDB" id="10252009at2759"/>
<dbReference type="Pfam" id="PF00782">
    <property type="entry name" value="DSPc"/>
    <property type="match status" value="1"/>
</dbReference>
<dbReference type="SUPFAM" id="SSF52799">
    <property type="entry name" value="(Phosphotyrosine protein) phosphatases II"/>
    <property type="match status" value="1"/>
</dbReference>
<evidence type="ECO:0000256" key="3">
    <source>
        <dbReference type="ARBA" id="ARBA00022801"/>
    </source>
</evidence>
<protein>
    <recommendedName>
        <fullName evidence="2">protein-tyrosine-phosphatase</fullName>
        <ecNumber evidence="2">3.1.3.48</ecNumber>
    </recommendedName>
</protein>
<dbReference type="InterPro" id="IPR000387">
    <property type="entry name" value="Tyr_Pase_dom"/>
</dbReference>
<evidence type="ECO:0000313" key="7">
    <source>
        <dbReference type="EMBL" id="CAK80653.1"/>
    </source>
</evidence>
<dbReference type="RefSeq" id="XP_001448050.1">
    <property type="nucleotide sequence ID" value="XM_001448013.1"/>
</dbReference>
<dbReference type="FunFam" id="3.90.190.10:FF:000307">
    <property type="entry name" value="Uncharacterized protein"/>
    <property type="match status" value="1"/>
</dbReference>
<dbReference type="GO" id="GO:0004721">
    <property type="term" value="F:phosphoprotein phosphatase activity"/>
    <property type="evidence" value="ECO:0000318"/>
    <property type="project" value="GO_Central"/>
</dbReference>
<dbReference type="Gene3D" id="3.90.190.10">
    <property type="entry name" value="Protein tyrosine phosphatase superfamily"/>
    <property type="match status" value="1"/>
</dbReference>
<dbReference type="STRING" id="5888.A0DC86"/>
<dbReference type="EC" id="3.1.3.48" evidence="2"/>
<proteinExistence type="inferred from homology"/>
<dbReference type="PROSITE" id="PS50056">
    <property type="entry name" value="TYR_PHOSPHATASE_2"/>
    <property type="match status" value="1"/>
</dbReference>
<evidence type="ECO:0000259" key="5">
    <source>
        <dbReference type="PROSITE" id="PS50054"/>
    </source>
</evidence>